<dbReference type="Pfam" id="PF07250">
    <property type="entry name" value="Glyoxal_oxid_N"/>
    <property type="match status" value="1"/>
</dbReference>
<feature type="signal peptide" evidence="2">
    <location>
        <begin position="1"/>
        <end position="25"/>
    </location>
</feature>
<dbReference type="OrthoDB" id="2019572at2759"/>
<sequence length="566" mass="63811">MDTKNLNSHFKVLAITHLLLHCANAVSTATKPDPDRGKGEWQLLLKNTGVVAMHMAVTHRNTVVMFDQMGSGRSGYRLRKRHDGTRCRNVRKDFNDSSCYAHSIEYDVLRNSIRPLNIETDTWCSSGSMLSNGTLIQTGGFGSGSRRIRYFKPCQNHHCDWREGRKLLSNERWYASSLKLPDKDDRVIVVGGRDVFTYEFVPKRSPSEKSFILPFLRKTYDRNEGGNNLYPIVHLSSDGHLFMFANRDSILFNYKRNRVVKKFPRIPGKGSRSYPSTGSSVILPLHYNDGFRKVEVMICGGSAAGAFSAAKQGRFLKGSRTCGRMVITGNNHKWKMENMPGPRLMHDMITLPTGHVLIINGAKNGCGGWNYASNPSLQPYLYNPKKMIGRRFTILKSTKIARMYHSSAVLLPDGRVLVGGSNPNNKYTFKNVPHPTELRLQAFVPPHVGKESNGRRPQNVSIYTSGNDEIVGYGGRFHVKFLLKTKLSKMLAFTAYASPFNTHSISMNQRMLVLRCKNIKRTKDGWLNALVEAPPSPKVAPSGYYMLTVLHNGIPSRSHWIKFTHT</sequence>
<dbReference type="InParanoid" id="A0A6I9TZQ1"/>
<dbReference type="Proteomes" id="UP000504604">
    <property type="component" value="Linkage group LG8"/>
</dbReference>
<dbReference type="Gene3D" id="2.60.40.10">
    <property type="entry name" value="Immunoglobulins"/>
    <property type="match status" value="1"/>
</dbReference>
<feature type="domain" description="Galactose oxidase-like Early set" evidence="4">
    <location>
        <begin position="457"/>
        <end position="562"/>
    </location>
</feature>
<dbReference type="Pfam" id="PF09118">
    <property type="entry name" value="GO-like_E_set"/>
    <property type="match status" value="1"/>
</dbReference>
<dbReference type="Gramene" id="SIN_1026327.t">
    <property type="protein sequence ID" value="SIN_1026327.t.cds1"/>
    <property type="gene ID" value="SIN_1026327"/>
</dbReference>
<dbReference type="SUPFAM" id="SSF50965">
    <property type="entry name" value="Galactose oxidase, central domain"/>
    <property type="match status" value="1"/>
</dbReference>
<evidence type="ECO:0000313" key="6">
    <source>
        <dbReference type="RefSeq" id="XP_011087000.1"/>
    </source>
</evidence>
<dbReference type="SUPFAM" id="SSF81296">
    <property type="entry name" value="E set domains"/>
    <property type="match status" value="1"/>
</dbReference>
<reference evidence="6" key="1">
    <citation type="submission" date="2025-08" db="UniProtKB">
        <authorList>
            <consortium name="RefSeq"/>
        </authorList>
    </citation>
    <scope>IDENTIFICATION</scope>
</reference>
<feature type="domain" description="Glyoxal oxidase N-terminal" evidence="3">
    <location>
        <begin position="53"/>
        <end position="446"/>
    </location>
</feature>
<dbReference type="AlphaFoldDB" id="A0A6I9TZQ1"/>
<dbReference type="CDD" id="cd02851">
    <property type="entry name" value="E_set_GO_C"/>
    <property type="match status" value="1"/>
</dbReference>
<name>A0A6I9TZQ1_SESIN</name>
<dbReference type="InterPro" id="IPR037293">
    <property type="entry name" value="Gal_Oxidase_central_sf"/>
</dbReference>
<dbReference type="InterPro" id="IPR015202">
    <property type="entry name" value="GO-like_E_set"/>
</dbReference>
<keyword evidence="1 2" id="KW-0732">Signal</keyword>
<dbReference type="KEGG" id="sind:105168562"/>
<dbReference type="InterPro" id="IPR009880">
    <property type="entry name" value="Glyoxal_oxidase_N"/>
</dbReference>
<proteinExistence type="predicted"/>
<accession>A0A6I9TZQ1</accession>
<protein>
    <submittedName>
        <fullName evidence="6">Aldehyde oxidase GLOX</fullName>
    </submittedName>
</protein>
<evidence type="ECO:0000259" key="4">
    <source>
        <dbReference type="Pfam" id="PF09118"/>
    </source>
</evidence>
<feature type="chain" id="PRO_5026681285" evidence="2">
    <location>
        <begin position="26"/>
        <end position="566"/>
    </location>
</feature>
<dbReference type="Gene3D" id="2.130.10.80">
    <property type="entry name" value="Galactose oxidase/kelch, beta-propeller"/>
    <property type="match status" value="1"/>
</dbReference>
<dbReference type="GeneID" id="105168562"/>
<evidence type="ECO:0000256" key="2">
    <source>
        <dbReference type="SAM" id="SignalP"/>
    </source>
</evidence>
<evidence type="ECO:0000256" key="1">
    <source>
        <dbReference type="ARBA" id="ARBA00022729"/>
    </source>
</evidence>
<dbReference type="PANTHER" id="PTHR32208">
    <property type="entry name" value="SECRETED PROTEIN-RELATED"/>
    <property type="match status" value="1"/>
</dbReference>
<dbReference type="InterPro" id="IPR013783">
    <property type="entry name" value="Ig-like_fold"/>
</dbReference>
<gene>
    <name evidence="6" type="primary">LOC105168562</name>
</gene>
<dbReference type="PANTHER" id="PTHR32208:SF54">
    <property type="entry name" value="ALDEHYDE OXIDASE GLOX-LIKE"/>
    <property type="match status" value="1"/>
</dbReference>
<evidence type="ECO:0000313" key="5">
    <source>
        <dbReference type="Proteomes" id="UP000504604"/>
    </source>
</evidence>
<dbReference type="InterPro" id="IPR014756">
    <property type="entry name" value="Ig_E-set"/>
</dbReference>
<organism evidence="5 6">
    <name type="scientific">Sesamum indicum</name>
    <name type="common">Oriental sesame</name>
    <name type="synonym">Sesamum orientale</name>
    <dbReference type="NCBI Taxonomy" id="4182"/>
    <lineage>
        <taxon>Eukaryota</taxon>
        <taxon>Viridiplantae</taxon>
        <taxon>Streptophyta</taxon>
        <taxon>Embryophyta</taxon>
        <taxon>Tracheophyta</taxon>
        <taxon>Spermatophyta</taxon>
        <taxon>Magnoliopsida</taxon>
        <taxon>eudicotyledons</taxon>
        <taxon>Gunneridae</taxon>
        <taxon>Pentapetalae</taxon>
        <taxon>asterids</taxon>
        <taxon>lamiids</taxon>
        <taxon>Lamiales</taxon>
        <taxon>Pedaliaceae</taxon>
        <taxon>Sesamum</taxon>
    </lineage>
</organism>
<dbReference type="RefSeq" id="XP_011087000.1">
    <property type="nucleotide sequence ID" value="XM_011088698.2"/>
</dbReference>
<keyword evidence="5" id="KW-1185">Reference proteome</keyword>
<dbReference type="InterPro" id="IPR011043">
    <property type="entry name" value="Gal_Oxase/kelch_b-propeller"/>
</dbReference>
<evidence type="ECO:0000259" key="3">
    <source>
        <dbReference type="Pfam" id="PF07250"/>
    </source>
</evidence>